<dbReference type="SUPFAM" id="SSF52743">
    <property type="entry name" value="Subtilisin-like"/>
    <property type="match status" value="2"/>
</dbReference>
<dbReference type="InterPro" id="IPR023827">
    <property type="entry name" value="Peptidase_S8_Asp-AS"/>
</dbReference>
<feature type="domain" description="Peptidase S8/S53" evidence="10">
    <location>
        <begin position="500"/>
        <end position="778"/>
    </location>
</feature>
<feature type="active site" description="Charge relay system" evidence="8">
    <location>
        <position position="509"/>
    </location>
</feature>
<dbReference type="PANTHER" id="PTHR43806">
    <property type="entry name" value="PEPTIDASE S8"/>
    <property type="match status" value="1"/>
</dbReference>
<protein>
    <recommendedName>
        <fullName evidence="6">subtilisin</fullName>
        <ecNumber evidence="6">3.4.21.62</ecNumber>
    </recommendedName>
</protein>
<reference evidence="11 12" key="1">
    <citation type="submission" date="2018-08" db="EMBL/GenBank/DDBJ databases">
        <title>Aphanomyces genome sequencing and annotation.</title>
        <authorList>
            <person name="Minardi D."/>
            <person name="Oidtmann B."/>
            <person name="Van Der Giezen M."/>
            <person name="Studholme D.J."/>
        </authorList>
    </citation>
    <scope>NUCLEOTIDE SEQUENCE [LARGE SCALE GENOMIC DNA]</scope>
    <source>
        <strain evidence="11 12">NJM0002</strain>
    </source>
</reference>
<evidence type="ECO:0000256" key="1">
    <source>
        <dbReference type="ARBA" id="ARBA00011073"/>
    </source>
</evidence>
<dbReference type="InterPro" id="IPR000209">
    <property type="entry name" value="Peptidase_S8/S53_dom"/>
</dbReference>
<comment type="similarity">
    <text evidence="1 8 9">Belongs to the peptidase S8 family.</text>
</comment>
<feature type="active site" description="Charge relay system" evidence="7 8">
    <location>
        <position position="231"/>
    </location>
</feature>
<dbReference type="EC" id="3.4.21.62" evidence="6"/>
<dbReference type="InterPro" id="IPR050131">
    <property type="entry name" value="Peptidase_S8_subtilisin-like"/>
</dbReference>
<evidence type="ECO:0000256" key="7">
    <source>
        <dbReference type="PIRSR" id="PIRSR615500-1"/>
    </source>
</evidence>
<evidence type="ECO:0000256" key="3">
    <source>
        <dbReference type="ARBA" id="ARBA00022801"/>
    </source>
</evidence>
<dbReference type="PROSITE" id="PS00136">
    <property type="entry name" value="SUBTILASE_ASP"/>
    <property type="match status" value="1"/>
</dbReference>
<dbReference type="VEuPathDB" id="FungiDB:H310_11112"/>
<dbReference type="InterPro" id="IPR015500">
    <property type="entry name" value="Peptidase_S8_subtilisin-rel"/>
</dbReference>
<evidence type="ECO:0000256" key="5">
    <source>
        <dbReference type="ARBA" id="ARBA00023529"/>
    </source>
</evidence>
<evidence type="ECO:0000256" key="9">
    <source>
        <dbReference type="RuleBase" id="RU003355"/>
    </source>
</evidence>
<sequence>MGGCAEEEVIHPHRSIFPVAMLHKRWSVGMLVASSAWIPCAANAPSSVIASDVWTDLHAGPNATVNVLVSFVGGTATALTHANSIDFQDLHLPSANSRVRRHLLRAAATSQATVLSVLRGDTAHPRRRLNDGGATHILSSPEICPGLDELVVREIYLTNQLYVRRMTLCMAEQLALRPEVESVRYGATFQLDMSATTQSPRSSSWNVDAVEASRLWSANMTGQGVVVGVIDTGVRSTHDVLRSSFRHDHGWYDAVAQTPTPLDTDGHGSHVSGIVMRVAPAAQWIACRACIGGGCRESHLLLCMQFMLCPTDPKGNDVDCSKAPRVVNNSWGSSMANLPSYMAAVQAWREAGIIPVFSGGNAGAQGCSSVTSPADYDNVIAVGSVDASRSLSVFSSRGPTVQFKRTKPDVVAPGVAISSASHQADDLYVEMTGTSMAAPHVTGSIALLLSGNPHLTIRSEEVEDLDAVAAAMAPPVDVLPPLWAVHMINAPAVWATGNTGQGIVIGTIDTGVRSTHSLYASKFRADYNWFDPVSNSPTPSDATGHGSHVVGLLVGDQNVGVAPGASFISCRGCTTTCNEADILACMQFMLCPTDTNGANANCSKKPHVINNSWGSAVSKPVYQQAFDAWEAAGIVSVVSNGNAGPACGTVGSPADYKTVVAVGMMTENWYLNGRSSRGPAKNDKSVVKPDVSAPGYGVFSASSAGDGMYESRSGTSQAAPHVAGVVALMLAANPTLTPADVRAAVKLYVETAKIDVVATTNCGGLDDLKFPNNNYGYGLVNASYAHGCTYSRAYNHHLCTHHACTHPRAFLHLHCPNNP</sequence>
<comment type="catalytic activity">
    <reaction evidence="5">
        <text>Hydrolysis of proteins with broad specificity for peptide bonds, and a preference for a large uncharged residue in P1. Hydrolyzes peptide amides.</text>
        <dbReference type="EC" id="3.4.21.62"/>
    </reaction>
</comment>
<organism evidence="11 12">
    <name type="scientific">Aphanomyces invadans</name>
    <dbReference type="NCBI Taxonomy" id="157072"/>
    <lineage>
        <taxon>Eukaryota</taxon>
        <taxon>Sar</taxon>
        <taxon>Stramenopiles</taxon>
        <taxon>Oomycota</taxon>
        <taxon>Saprolegniomycetes</taxon>
        <taxon>Saprolegniales</taxon>
        <taxon>Verrucalvaceae</taxon>
        <taxon>Aphanomyces</taxon>
    </lineage>
</organism>
<dbReference type="InterPro" id="IPR023828">
    <property type="entry name" value="Peptidase_S8_Ser-AS"/>
</dbReference>
<gene>
    <name evidence="11" type="ORF">DYB32_003936</name>
</gene>
<evidence type="ECO:0000256" key="4">
    <source>
        <dbReference type="ARBA" id="ARBA00022825"/>
    </source>
</evidence>
<dbReference type="EMBL" id="QUSY01000264">
    <property type="protein sequence ID" value="RHY30900.1"/>
    <property type="molecule type" value="Genomic_DNA"/>
</dbReference>
<keyword evidence="4 8" id="KW-0720">Serine protease</keyword>
<evidence type="ECO:0000313" key="12">
    <source>
        <dbReference type="Proteomes" id="UP000285060"/>
    </source>
</evidence>
<dbReference type="Proteomes" id="UP000285060">
    <property type="component" value="Unassembled WGS sequence"/>
</dbReference>
<proteinExistence type="inferred from homology"/>
<evidence type="ECO:0000259" key="10">
    <source>
        <dbReference type="Pfam" id="PF00082"/>
    </source>
</evidence>
<dbReference type="Pfam" id="PF00082">
    <property type="entry name" value="Peptidase_S8"/>
    <property type="match status" value="2"/>
</dbReference>
<dbReference type="PROSITE" id="PS00138">
    <property type="entry name" value="SUBTILASE_SER"/>
    <property type="match status" value="2"/>
</dbReference>
<evidence type="ECO:0000256" key="2">
    <source>
        <dbReference type="ARBA" id="ARBA00022670"/>
    </source>
</evidence>
<keyword evidence="12" id="KW-1185">Reference proteome</keyword>
<keyword evidence="2 8" id="KW-0645">Protease</keyword>
<feature type="domain" description="Peptidase S8/S53" evidence="10">
    <location>
        <begin position="222"/>
        <end position="457"/>
    </location>
</feature>
<dbReference type="Gene3D" id="3.40.50.200">
    <property type="entry name" value="Peptidase S8/S53 domain"/>
    <property type="match status" value="2"/>
</dbReference>
<feature type="active site" description="Charge relay system" evidence="7 8">
    <location>
        <position position="267"/>
    </location>
</feature>
<dbReference type="PROSITE" id="PS51892">
    <property type="entry name" value="SUBTILASE"/>
    <property type="match status" value="2"/>
</dbReference>
<dbReference type="AlphaFoldDB" id="A0A3R6ZRQ1"/>
<feature type="active site" description="Charge relay system" evidence="7 8">
    <location>
        <position position="716"/>
    </location>
</feature>
<keyword evidence="3 8" id="KW-0378">Hydrolase</keyword>
<comment type="caution">
    <text evidence="11">The sequence shown here is derived from an EMBL/GenBank/DDBJ whole genome shotgun (WGS) entry which is preliminary data.</text>
</comment>
<name>A0A3R6ZRQ1_9STRA</name>
<evidence type="ECO:0000256" key="6">
    <source>
        <dbReference type="ARBA" id="ARBA00023619"/>
    </source>
</evidence>
<dbReference type="VEuPathDB" id="FungiDB:H310_08177"/>
<dbReference type="InterPro" id="IPR036852">
    <property type="entry name" value="Peptidase_S8/S53_dom_sf"/>
</dbReference>
<feature type="active site" description="Charge relay system" evidence="8">
    <location>
        <position position="545"/>
    </location>
</feature>
<feature type="active site" description="Charge relay system" evidence="8">
    <location>
        <position position="435"/>
    </location>
</feature>
<accession>A0A3R6ZRQ1</accession>
<dbReference type="PRINTS" id="PR00723">
    <property type="entry name" value="SUBTILISIN"/>
</dbReference>
<dbReference type="PANTHER" id="PTHR43806:SF67">
    <property type="entry name" value="EGF-LIKE DOMAIN-CONTAINING PROTEIN"/>
    <property type="match status" value="1"/>
</dbReference>
<evidence type="ECO:0000256" key="8">
    <source>
        <dbReference type="PROSITE-ProRule" id="PRU01240"/>
    </source>
</evidence>
<evidence type="ECO:0000313" key="11">
    <source>
        <dbReference type="EMBL" id="RHY30900.1"/>
    </source>
</evidence>
<dbReference type="GO" id="GO:0004252">
    <property type="term" value="F:serine-type endopeptidase activity"/>
    <property type="evidence" value="ECO:0007669"/>
    <property type="project" value="UniProtKB-UniRule"/>
</dbReference>
<dbReference type="GO" id="GO:0006508">
    <property type="term" value="P:proteolysis"/>
    <property type="evidence" value="ECO:0007669"/>
    <property type="project" value="UniProtKB-KW"/>
</dbReference>